<feature type="domain" description="GTD-binding" evidence="7">
    <location>
        <begin position="27"/>
        <end position="125"/>
    </location>
</feature>
<feature type="compositionally biased region" description="Low complexity" evidence="6">
    <location>
        <begin position="275"/>
        <end position="285"/>
    </location>
</feature>
<dbReference type="GO" id="GO:0016020">
    <property type="term" value="C:membrane"/>
    <property type="evidence" value="ECO:0007669"/>
    <property type="project" value="UniProtKB-SubCell"/>
</dbReference>
<feature type="coiled-coil region" evidence="5">
    <location>
        <begin position="435"/>
        <end position="469"/>
    </location>
</feature>
<feature type="compositionally biased region" description="Polar residues" evidence="6">
    <location>
        <begin position="303"/>
        <end position="322"/>
    </location>
</feature>
<keyword evidence="4" id="KW-0472">Membrane</keyword>
<dbReference type="InterPro" id="IPR007656">
    <property type="entry name" value="GTD-bd"/>
</dbReference>
<evidence type="ECO:0000256" key="1">
    <source>
        <dbReference type="ARBA" id="ARBA00004370"/>
    </source>
</evidence>
<feature type="compositionally biased region" description="Basic and acidic residues" evidence="6">
    <location>
        <begin position="286"/>
        <end position="297"/>
    </location>
</feature>
<dbReference type="Pfam" id="PF04576">
    <property type="entry name" value="Zein-binding"/>
    <property type="match status" value="1"/>
</dbReference>
<keyword evidence="2" id="KW-0812">Transmembrane</keyword>
<dbReference type="Proteomes" id="UP000236161">
    <property type="component" value="Unassembled WGS sequence"/>
</dbReference>
<feature type="region of interest" description="Disordered" evidence="6">
    <location>
        <begin position="275"/>
        <end position="322"/>
    </location>
</feature>
<reference evidence="8 9" key="1">
    <citation type="journal article" date="2017" name="Nature">
        <title>The Apostasia genome and the evolution of orchids.</title>
        <authorList>
            <person name="Zhang G.Q."/>
            <person name="Liu K.W."/>
            <person name="Li Z."/>
            <person name="Lohaus R."/>
            <person name="Hsiao Y.Y."/>
            <person name="Niu S.C."/>
            <person name="Wang J.Y."/>
            <person name="Lin Y.C."/>
            <person name="Xu Q."/>
            <person name="Chen L.J."/>
            <person name="Yoshida K."/>
            <person name="Fujiwara S."/>
            <person name="Wang Z.W."/>
            <person name="Zhang Y.Q."/>
            <person name="Mitsuda N."/>
            <person name="Wang M."/>
            <person name="Liu G.H."/>
            <person name="Pecoraro L."/>
            <person name="Huang H.X."/>
            <person name="Xiao X.J."/>
            <person name="Lin M."/>
            <person name="Wu X.Y."/>
            <person name="Wu W.L."/>
            <person name="Chen Y.Y."/>
            <person name="Chang S.B."/>
            <person name="Sakamoto S."/>
            <person name="Ohme-Takagi M."/>
            <person name="Yagi M."/>
            <person name="Zeng S.J."/>
            <person name="Shen C.Y."/>
            <person name="Yeh C.M."/>
            <person name="Luo Y.B."/>
            <person name="Tsai W.C."/>
            <person name="Van de Peer Y."/>
            <person name="Liu Z.J."/>
        </authorList>
    </citation>
    <scope>NUCLEOTIDE SEQUENCE [LARGE SCALE GENOMIC DNA]</scope>
    <source>
        <strain evidence="9">cv. Shenzhen</strain>
        <tissue evidence="8">Stem</tissue>
    </source>
</reference>
<protein>
    <recommendedName>
        <fullName evidence="7">GTD-binding domain-containing protein</fullName>
    </recommendedName>
</protein>
<organism evidence="8 9">
    <name type="scientific">Apostasia shenzhenica</name>
    <dbReference type="NCBI Taxonomy" id="1088818"/>
    <lineage>
        <taxon>Eukaryota</taxon>
        <taxon>Viridiplantae</taxon>
        <taxon>Streptophyta</taxon>
        <taxon>Embryophyta</taxon>
        <taxon>Tracheophyta</taxon>
        <taxon>Spermatophyta</taxon>
        <taxon>Magnoliopsida</taxon>
        <taxon>Liliopsida</taxon>
        <taxon>Asparagales</taxon>
        <taxon>Orchidaceae</taxon>
        <taxon>Apostasioideae</taxon>
        <taxon>Apostasia</taxon>
    </lineage>
</organism>
<comment type="subcellular location">
    <subcellularLocation>
        <location evidence="1">Membrane</location>
    </subcellularLocation>
</comment>
<keyword evidence="9" id="KW-1185">Reference proteome</keyword>
<dbReference type="PANTHER" id="PTHR31422">
    <property type="entry name" value="BNAANNG28530D PROTEIN"/>
    <property type="match status" value="1"/>
</dbReference>
<sequence length="535" mass="60718">MQLNYLTSTLFPHSRKQVKLFPEMEKREIAALKEALGNQYIIMKKLYSELEEEREASATAASEALSMILRLQREKAAEKMEACQYKRMAEERIHHAEESLEMFEELIQQKDMEIESLHYQLEDYTQNFSSLGISTTDFIESESKSFGEMSAKSHKGSFKGNLRRIVSLPSLRCTQFCSEIDDIDDKSLVSSSGGSVWRMISDLTHKCIETSEKDAPDLIQEAIAKDEKLDWRRHAEEVNKKVKNLIPTENSEEVGSSSTVCSNQLLTTSSISSWFSAKSSGGSSDSSREGKDMKLEDEATFDSAAQSDDTENVSSMEGESNGNEVQSAFVLDIFEVPDSHIGCKPGENCRKVLQESITETKNMIEMPELRPKESSDYLYKHHDCLSKELMGKHLGSEFSIPGKVADIHHGSKMTVPKMGNLVNYHHALMDPMVGCATTPSDLEQLRRRLQQLEDERIIMQQDSERGKEQLKLLRQMFKQLNTIETHIRRSTSRKNSPMEESSLVSVMELLSSQTPDGIRSYSMYVDLLQQYDLAF</sequence>
<dbReference type="STRING" id="1088818.A0A2I0APW7"/>
<dbReference type="PROSITE" id="PS51775">
    <property type="entry name" value="GTD_BINDING"/>
    <property type="match status" value="1"/>
</dbReference>
<dbReference type="GO" id="GO:0080115">
    <property type="term" value="F:myosin XI tail binding"/>
    <property type="evidence" value="ECO:0007669"/>
    <property type="project" value="UniProtKB-ARBA"/>
</dbReference>
<evidence type="ECO:0000256" key="3">
    <source>
        <dbReference type="ARBA" id="ARBA00022989"/>
    </source>
</evidence>
<gene>
    <name evidence="8" type="ORF">AXF42_Ash018578</name>
</gene>
<dbReference type="EMBL" id="KZ451963">
    <property type="protein sequence ID" value="PKA57603.1"/>
    <property type="molecule type" value="Genomic_DNA"/>
</dbReference>
<dbReference type="AlphaFoldDB" id="A0A2I0APW7"/>
<evidence type="ECO:0000313" key="9">
    <source>
        <dbReference type="Proteomes" id="UP000236161"/>
    </source>
</evidence>
<keyword evidence="5" id="KW-0175">Coiled coil</keyword>
<proteinExistence type="predicted"/>
<accession>A0A2I0APW7</accession>
<evidence type="ECO:0000256" key="4">
    <source>
        <dbReference type="ARBA" id="ARBA00023136"/>
    </source>
</evidence>
<dbReference type="OrthoDB" id="1105498at2759"/>
<evidence type="ECO:0000313" key="8">
    <source>
        <dbReference type="EMBL" id="PKA57603.1"/>
    </source>
</evidence>
<name>A0A2I0APW7_9ASPA</name>
<keyword evidence="3" id="KW-1133">Transmembrane helix</keyword>
<dbReference type="PANTHER" id="PTHR31422:SF1">
    <property type="entry name" value="GTD-BINDING DOMAIN-CONTAINING PROTEIN"/>
    <property type="match status" value="1"/>
</dbReference>
<evidence type="ECO:0000256" key="2">
    <source>
        <dbReference type="ARBA" id="ARBA00022692"/>
    </source>
</evidence>
<evidence type="ECO:0000259" key="7">
    <source>
        <dbReference type="PROSITE" id="PS51775"/>
    </source>
</evidence>
<evidence type="ECO:0000256" key="5">
    <source>
        <dbReference type="SAM" id="Coils"/>
    </source>
</evidence>
<evidence type="ECO:0000256" key="6">
    <source>
        <dbReference type="SAM" id="MobiDB-lite"/>
    </source>
</evidence>